<keyword evidence="6" id="KW-0479">Metal-binding</keyword>
<dbReference type="GO" id="GO:0008777">
    <property type="term" value="F:acetylornithine deacetylase activity"/>
    <property type="evidence" value="ECO:0007669"/>
    <property type="project" value="TreeGrafter"/>
</dbReference>
<evidence type="ECO:0000256" key="4">
    <source>
        <dbReference type="ARBA" id="ARBA00022571"/>
    </source>
</evidence>
<name>A0A1E7RF31_9GAMM</name>
<dbReference type="SUPFAM" id="SSF53187">
    <property type="entry name" value="Zn-dependent exopeptidases"/>
    <property type="match status" value="1"/>
</dbReference>
<evidence type="ECO:0000256" key="2">
    <source>
        <dbReference type="ARBA" id="ARBA00005691"/>
    </source>
</evidence>
<dbReference type="InterPro" id="IPR050072">
    <property type="entry name" value="Peptidase_M20A"/>
</dbReference>
<dbReference type="CDD" id="cd03894">
    <property type="entry name" value="M20_ArgE"/>
    <property type="match status" value="1"/>
</dbReference>
<keyword evidence="8" id="KW-0862">Zinc</keyword>
<dbReference type="STRING" id="1262585.BJI46_07270"/>
<evidence type="ECO:0000256" key="5">
    <source>
        <dbReference type="ARBA" id="ARBA00022605"/>
    </source>
</evidence>
<dbReference type="Gene3D" id="3.40.630.10">
    <property type="entry name" value="Zn peptidases"/>
    <property type="match status" value="1"/>
</dbReference>
<sequence length="378" mass="41866">MSDLHSVERLKQLIAFDTTSCKSNLELINYIKQLFESHDIEVKLNFNQDKNKACLFATTGPKDIPGILLSGHTDVVPVAGQNWHSDPFLALEKDQKIYGRGAADMKGFIACAIEILLQASQKNLRKPLHLCLSYDEEIGCIGVRNILQHLSEYMIAPICCIIGEPTSMQIATGHKGKAVFQAMCTGQEGHSALAPQFTNAIHVANALINSMTEMQKQISQIGAQDTDYDVPYTTLHIGKIQGGKALNIVPNECIIDYEIRNIAQDDTKQIQQSIQQHPALNAFKKFIYIEEINQYPGLMTSPTIQAVKFIQSLLPEQTQTGKISFGTEGGLFANQLQCPVLVCGPGSINVAHKPDEFVEIDQLLQCDQFLQKLLQTLQ</sequence>
<dbReference type="InterPro" id="IPR001261">
    <property type="entry name" value="ArgE/DapE_CS"/>
</dbReference>
<dbReference type="GO" id="GO:0046872">
    <property type="term" value="F:metal ion binding"/>
    <property type="evidence" value="ECO:0007669"/>
    <property type="project" value="UniProtKB-KW"/>
</dbReference>
<dbReference type="InterPro" id="IPR010169">
    <property type="entry name" value="AcOrn-deacetyl"/>
</dbReference>
<feature type="domain" description="Peptidase M20 dimerisation" evidence="10">
    <location>
        <begin position="172"/>
        <end position="277"/>
    </location>
</feature>
<evidence type="ECO:0000313" key="12">
    <source>
        <dbReference type="Proteomes" id="UP000185895"/>
    </source>
</evidence>
<dbReference type="Pfam" id="PF07687">
    <property type="entry name" value="M20_dimer"/>
    <property type="match status" value="1"/>
</dbReference>
<keyword evidence="3" id="KW-0963">Cytoplasm</keyword>
<evidence type="ECO:0000256" key="7">
    <source>
        <dbReference type="ARBA" id="ARBA00022801"/>
    </source>
</evidence>
<keyword evidence="5" id="KW-0028">Amino-acid biosynthesis</keyword>
<accession>A0A1E7RF31</accession>
<dbReference type="AlphaFoldDB" id="A0A1E7RF31"/>
<gene>
    <name evidence="11" type="ORF">BJI46_07270</name>
</gene>
<dbReference type="GO" id="GO:0006526">
    <property type="term" value="P:L-arginine biosynthetic process"/>
    <property type="evidence" value="ECO:0007669"/>
    <property type="project" value="UniProtKB-KW"/>
</dbReference>
<dbReference type="Proteomes" id="UP000185895">
    <property type="component" value="Unassembled WGS sequence"/>
</dbReference>
<dbReference type="InterPro" id="IPR011650">
    <property type="entry name" value="Peptidase_M20_dimer"/>
</dbReference>
<proteinExistence type="inferred from homology"/>
<keyword evidence="7" id="KW-0378">Hydrolase</keyword>
<keyword evidence="4" id="KW-0055">Arginine biosynthesis</keyword>
<organism evidence="11 12">
    <name type="scientific">Acinetobacter qingfengensis</name>
    <dbReference type="NCBI Taxonomy" id="1262585"/>
    <lineage>
        <taxon>Bacteria</taxon>
        <taxon>Pseudomonadati</taxon>
        <taxon>Pseudomonadota</taxon>
        <taxon>Gammaproteobacteria</taxon>
        <taxon>Moraxellales</taxon>
        <taxon>Moraxellaceae</taxon>
        <taxon>Acinetobacter</taxon>
    </lineage>
</organism>
<comment type="similarity">
    <text evidence="2">Belongs to the peptidase M20A family. ArgE subfamily.</text>
</comment>
<evidence type="ECO:0000256" key="9">
    <source>
        <dbReference type="ARBA" id="ARBA00023285"/>
    </source>
</evidence>
<dbReference type="PANTHER" id="PTHR43808">
    <property type="entry name" value="ACETYLORNITHINE DEACETYLASE"/>
    <property type="match status" value="1"/>
</dbReference>
<evidence type="ECO:0000256" key="3">
    <source>
        <dbReference type="ARBA" id="ARBA00022490"/>
    </source>
</evidence>
<dbReference type="OrthoDB" id="3665926at2"/>
<reference evidence="11 12" key="1">
    <citation type="submission" date="2016-09" db="EMBL/GenBank/DDBJ databases">
        <authorList>
            <person name="Capua I."/>
            <person name="De Benedictis P."/>
            <person name="Joannis T."/>
            <person name="Lombin L.H."/>
            <person name="Cattoli G."/>
        </authorList>
    </citation>
    <scope>NUCLEOTIDE SEQUENCE [LARGE SCALE GENOMIC DNA]</scope>
    <source>
        <strain evidence="11 12">ANC 4671</strain>
    </source>
</reference>
<dbReference type="NCBIfam" id="NF005710">
    <property type="entry name" value="PRK07522.1"/>
    <property type="match status" value="1"/>
</dbReference>
<evidence type="ECO:0000256" key="8">
    <source>
        <dbReference type="ARBA" id="ARBA00022833"/>
    </source>
</evidence>
<evidence type="ECO:0000256" key="1">
    <source>
        <dbReference type="ARBA" id="ARBA00001947"/>
    </source>
</evidence>
<dbReference type="InterPro" id="IPR036264">
    <property type="entry name" value="Bact_exopeptidase_dim_dom"/>
</dbReference>
<dbReference type="PROSITE" id="PS00759">
    <property type="entry name" value="ARGE_DAPE_CPG2_2"/>
    <property type="match status" value="1"/>
</dbReference>
<keyword evidence="12" id="KW-1185">Reference proteome</keyword>
<dbReference type="PANTHER" id="PTHR43808:SF31">
    <property type="entry name" value="N-ACETYL-L-CITRULLINE DEACETYLASE"/>
    <property type="match status" value="1"/>
</dbReference>
<dbReference type="SUPFAM" id="SSF55031">
    <property type="entry name" value="Bacterial exopeptidase dimerisation domain"/>
    <property type="match status" value="1"/>
</dbReference>
<dbReference type="RefSeq" id="WP_070068616.1">
    <property type="nucleotide sequence ID" value="NZ_MKKK01000002.1"/>
</dbReference>
<keyword evidence="9" id="KW-0170">Cobalt</keyword>
<protein>
    <submittedName>
        <fullName evidence="11">Acetylornithine deacetylase (ArgE)</fullName>
    </submittedName>
</protein>
<evidence type="ECO:0000313" key="11">
    <source>
        <dbReference type="EMBL" id="OEY97862.1"/>
    </source>
</evidence>
<evidence type="ECO:0000256" key="6">
    <source>
        <dbReference type="ARBA" id="ARBA00022723"/>
    </source>
</evidence>
<comment type="cofactor">
    <cofactor evidence="1">
        <name>Zn(2+)</name>
        <dbReference type="ChEBI" id="CHEBI:29105"/>
    </cofactor>
</comment>
<comment type="caution">
    <text evidence="11">The sequence shown here is derived from an EMBL/GenBank/DDBJ whole genome shotgun (WGS) entry which is preliminary data.</text>
</comment>
<dbReference type="Gene3D" id="3.30.70.360">
    <property type="match status" value="1"/>
</dbReference>
<evidence type="ECO:0000259" key="10">
    <source>
        <dbReference type="Pfam" id="PF07687"/>
    </source>
</evidence>
<dbReference type="Pfam" id="PF01546">
    <property type="entry name" value="Peptidase_M20"/>
    <property type="match status" value="1"/>
</dbReference>
<dbReference type="InterPro" id="IPR002933">
    <property type="entry name" value="Peptidase_M20"/>
</dbReference>
<dbReference type="PROSITE" id="PS00758">
    <property type="entry name" value="ARGE_DAPE_CPG2_1"/>
    <property type="match status" value="1"/>
</dbReference>
<dbReference type="NCBIfam" id="TIGR01892">
    <property type="entry name" value="AcOrn-deacetyl"/>
    <property type="match status" value="1"/>
</dbReference>
<dbReference type="EMBL" id="MKKK01000002">
    <property type="protein sequence ID" value="OEY97862.1"/>
    <property type="molecule type" value="Genomic_DNA"/>
</dbReference>